<name>A0ABS3W957_9BACL</name>
<dbReference type="Pfam" id="PF07940">
    <property type="entry name" value="Hepar_II_III_C"/>
    <property type="match status" value="1"/>
</dbReference>
<comment type="subcellular location">
    <subcellularLocation>
        <location evidence="1">Cell envelope</location>
    </subcellularLocation>
</comment>
<dbReference type="Gene3D" id="2.70.98.70">
    <property type="match status" value="1"/>
</dbReference>
<sequence length="618" mass="68564">MERERISAALAAGAPGGAGLLFPEGGQDEFWRQVNETDDYREAAAEIREEGRRLLGEPILEPTYAQFATFERTGHRLAYEQVYFAKRRRLNTMALLTLLEPGNEACRGALQDIVWSICNEYTWCLPAHLRGAAETDGGLAFAVESPEWSRRERDARIDLFAAETGFALAEISVLTDGALPPLLRSRIEEEVVGRLFKPYLRQGPYFWETAEHNWAAVCAGSVASAALLLLPHSESLTAIVGKALGTMEHYLAGFGADGACLEGIGYWNYGFGYYAYFADLLKQRTKGGIDLFRGDKVRRIAEFQQKAYLDSGTTVNFSDSAGHAYVQIGLSHYLAGLYPGIAVPPDALRAPYADDHCSRWAHALRNVLWFDPALRGADWADGDYYLPDAQWLVGRKTTGRGRFGFAAKAGRNDEPHNHNDIGQFMLTADGETFVCDLGSGEYTAEYFGAGRYGYACNGSQGHSVPVADGRGQTEGARSAARDVAASIGEEADELRLELADAYRAPGLESLRRRLEWRKTELPLLVLEDECRFGDAPGTFAERVVTRLEPVLRDDARVTLQGRAGRRLVIAYDDGELEASAMRHVMRGHDGRDTVWHAVEFASRRPKTAHRVRLEFRFE</sequence>
<evidence type="ECO:0000313" key="3">
    <source>
        <dbReference type="EMBL" id="MBO7744808.1"/>
    </source>
</evidence>
<proteinExistence type="predicted"/>
<evidence type="ECO:0000256" key="1">
    <source>
        <dbReference type="ARBA" id="ARBA00004196"/>
    </source>
</evidence>
<organism evidence="3 4">
    <name type="scientific">Paenibacillus artemisiicola</name>
    <dbReference type="NCBI Taxonomy" id="1172618"/>
    <lineage>
        <taxon>Bacteria</taxon>
        <taxon>Bacillati</taxon>
        <taxon>Bacillota</taxon>
        <taxon>Bacilli</taxon>
        <taxon>Bacillales</taxon>
        <taxon>Paenibacillaceae</taxon>
        <taxon>Paenibacillus</taxon>
    </lineage>
</organism>
<evidence type="ECO:0000313" key="4">
    <source>
        <dbReference type="Proteomes" id="UP000670947"/>
    </source>
</evidence>
<dbReference type="RefSeq" id="WP_208847732.1">
    <property type="nucleotide sequence ID" value="NZ_JAGGDJ010000005.1"/>
</dbReference>
<dbReference type="Proteomes" id="UP000670947">
    <property type="component" value="Unassembled WGS sequence"/>
</dbReference>
<reference evidence="3 4" key="1">
    <citation type="submission" date="2021-03" db="EMBL/GenBank/DDBJ databases">
        <title>Paenibacillus artemisicola MWE-103 whole genome sequence.</title>
        <authorList>
            <person name="Ham Y.J."/>
        </authorList>
    </citation>
    <scope>NUCLEOTIDE SEQUENCE [LARGE SCALE GENOMIC DNA]</scope>
    <source>
        <strain evidence="3 4">MWE-103</strain>
    </source>
</reference>
<dbReference type="PANTHER" id="PTHR38045:SF1">
    <property type="entry name" value="HEPARINASE II_III-LIKE PROTEIN"/>
    <property type="match status" value="1"/>
</dbReference>
<gene>
    <name evidence="3" type="ORF">I8J29_11410</name>
</gene>
<dbReference type="Gene3D" id="1.50.10.100">
    <property type="entry name" value="Chondroitin AC/alginate lyase"/>
    <property type="match status" value="1"/>
</dbReference>
<dbReference type="InterPro" id="IPR008929">
    <property type="entry name" value="Chondroitin_lyas"/>
</dbReference>
<dbReference type="InterPro" id="IPR012480">
    <property type="entry name" value="Hepar_II_III_C"/>
</dbReference>
<accession>A0ABS3W957</accession>
<dbReference type="SUPFAM" id="SSF48230">
    <property type="entry name" value="Chondroitin AC/alginate lyase"/>
    <property type="match status" value="1"/>
</dbReference>
<dbReference type="EMBL" id="JAGGDJ010000005">
    <property type="protein sequence ID" value="MBO7744808.1"/>
    <property type="molecule type" value="Genomic_DNA"/>
</dbReference>
<keyword evidence="4" id="KW-1185">Reference proteome</keyword>
<protein>
    <submittedName>
        <fullName evidence="3">Heparinase II/III family protein</fullName>
    </submittedName>
</protein>
<feature type="domain" description="Heparinase II/III-like C-terminal" evidence="2">
    <location>
        <begin position="407"/>
        <end position="531"/>
    </location>
</feature>
<comment type="caution">
    <text evidence="3">The sequence shown here is derived from an EMBL/GenBank/DDBJ whole genome shotgun (WGS) entry which is preliminary data.</text>
</comment>
<dbReference type="PANTHER" id="PTHR38045">
    <property type="entry name" value="CHROMOSOME 1, WHOLE GENOME SHOTGUN SEQUENCE"/>
    <property type="match status" value="1"/>
</dbReference>
<evidence type="ECO:0000259" key="2">
    <source>
        <dbReference type="Pfam" id="PF07940"/>
    </source>
</evidence>